<protein>
    <submittedName>
        <fullName evidence="2">Uncharacterized protein</fullName>
    </submittedName>
</protein>
<dbReference type="EMBL" id="GGEC01074033">
    <property type="protein sequence ID" value="MBX54517.1"/>
    <property type="molecule type" value="Transcribed_RNA"/>
</dbReference>
<proteinExistence type="predicted"/>
<dbReference type="AlphaFoldDB" id="A0A2P2PIK0"/>
<reference evidence="2" key="1">
    <citation type="submission" date="2018-02" db="EMBL/GenBank/DDBJ databases">
        <title>Rhizophora mucronata_Transcriptome.</title>
        <authorList>
            <person name="Meera S.P."/>
            <person name="Sreeshan A."/>
            <person name="Augustine A."/>
        </authorList>
    </citation>
    <scope>NUCLEOTIDE SEQUENCE</scope>
    <source>
        <tissue evidence="2">Leaf</tissue>
    </source>
</reference>
<keyword evidence="1" id="KW-0812">Transmembrane</keyword>
<keyword evidence="1" id="KW-0472">Membrane</keyword>
<evidence type="ECO:0000313" key="2">
    <source>
        <dbReference type="EMBL" id="MBX54517.1"/>
    </source>
</evidence>
<name>A0A2P2PIK0_RHIMU</name>
<sequence>MTNFRKVPHYLLFLVSYWHCYNYWLLLVNNGVSMGFYPL</sequence>
<evidence type="ECO:0000256" key="1">
    <source>
        <dbReference type="SAM" id="Phobius"/>
    </source>
</evidence>
<accession>A0A2P2PIK0</accession>
<keyword evidence="1" id="KW-1133">Transmembrane helix</keyword>
<feature type="transmembrane region" description="Helical" evidence="1">
    <location>
        <begin position="7"/>
        <end position="26"/>
    </location>
</feature>
<organism evidence="2">
    <name type="scientific">Rhizophora mucronata</name>
    <name type="common">Asiatic mangrove</name>
    <dbReference type="NCBI Taxonomy" id="61149"/>
    <lineage>
        <taxon>Eukaryota</taxon>
        <taxon>Viridiplantae</taxon>
        <taxon>Streptophyta</taxon>
        <taxon>Embryophyta</taxon>
        <taxon>Tracheophyta</taxon>
        <taxon>Spermatophyta</taxon>
        <taxon>Magnoliopsida</taxon>
        <taxon>eudicotyledons</taxon>
        <taxon>Gunneridae</taxon>
        <taxon>Pentapetalae</taxon>
        <taxon>rosids</taxon>
        <taxon>fabids</taxon>
        <taxon>Malpighiales</taxon>
        <taxon>Rhizophoraceae</taxon>
        <taxon>Rhizophora</taxon>
    </lineage>
</organism>